<dbReference type="SUPFAM" id="SSF56281">
    <property type="entry name" value="Metallo-hydrolase/oxidoreductase"/>
    <property type="match status" value="1"/>
</dbReference>
<dbReference type="EC" id="3.1.2.6" evidence="5"/>
<proteinExistence type="inferred from homology"/>
<protein>
    <recommendedName>
        <fullName evidence="5">hydroxyacylglutathione hydrolase</fullName>
        <ecNumber evidence="5">3.1.2.6</ecNumber>
    </recommendedName>
    <alternativeName>
        <fullName evidence="9">Glyoxalase II</fullName>
    </alternativeName>
</protein>
<dbReference type="InterPro" id="IPR001279">
    <property type="entry name" value="Metallo-B-lactamas"/>
</dbReference>
<comment type="catalytic activity">
    <reaction evidence="1">
        <text>an S-(2-hydroxyacyl)glutathione + H2O = a 2-hydroxy carboxylate + glutathione + H(+)</text>
        <dbReference type="Rhea" id="RHEA:21864"/>
        <dbReference type="ChEBI" id="CHEBI:15377"/>
        <dbReference type="ChEBI" id="CHEBI:15378"/>
        <dbReference type="ChEBI" id="CHEBI:57925"/>
        <dbReference type="ChEBI" id="CHEBI:58896"/>
        <dbReference type="ChEBI" id="CHEBI:71261"/>
        <dbReference type="EC" id="3.1.2.6"/>
    </reaction>
</comment>
<keyword evidence="12" id="KW-1185">Reference proteome</keyword>
<dbReference type="Gene3D" id="3.60.15.10">
    <property type="entry name" value="Ribonuclease Z/Hydroxyacylglutathione hydrolase-like"/>
    <property type="match status" value="1"/>
</dbReference>
<evidence type="ECO:0000256" key="2">
    <source>
        <dbReference type="ARBA" id="ARBA00001947"/>
    </source>
</evidence>
<keyword evidence="8" id="KW-0862">Zinc</keyword>
<evidence type="ECO:0000256" key="8">
    <source>
        <dbReference type="ARBA" id="ARBA00022833"/>
    </source>
</evidence>
<dbReference type="NCBIfam" id="TIGR03413">
    <property type="entry name" value="GSH_gloB"/>
    <property type="match status" value="1"/>
</dbReference>
<dbReference type="PIRSF" id="PIRSF005457">
    <property type="entry name" value="Glx"/>
    <property type="match status" value="1"/>
</dbReference>
<dbReference type="PANTHER" id="PTHR11935">
    <property type="entry name" value="BETA LACTAMASE DOMAIN"/>
    <property type="match status" value="1"/>
</dbReference>
<keyword evidence="7" id="KW-0378">Hydrolase</keyword>
<evidence type="ECO:0000256" key="9">
    <source>
        <dbReference type="ARBA" id="ARBA00031044"/>
    </source>
</evidence>
<evidence type="ECO:0000259" key="10">
    <source>
        <dbReference type="SMART" id="SM00849"/>
    </source>
</evidence>
<dbReference type="PANTHER" id="PTHR11935:SF94">
    <property type="entry name" value="TENZING NORGAY, ISOFORM C"/>
    <property type="match status" value="1"/>
</dbReference>
<evidence type="ECO:0000256" key="7">
    <source>
        <dbReference type="ARBA" id="ARBA00022801"/>
    </source>
</evidence>
<evidence type="ECO:0000256" key="3">
    <source>
        <dbReference type="ARBA" id="ARBA00004963"/>
    </source>
</evidence>
<comment type="caution">
    <text evidence="11">The sequence shown here is derived from an EMBL/GenBank/DDBJ whole genome shotgun (WGS) entry which is preliminary data.</text>
</comment>
<dbReference type="Pfam" id="PF16123">
    <property type="entry name" value="HAGH_C"/>
    <property type="match status" value="1"/>
</dbReference>
<gene>
    <name evidence="11" type="ORF">CVLEPA_LOCUS29133</name>
</gene>
<dbReference type="InterPro" id="IPR035680">
    <property type="entry name" value="Clx_II_MBL"/>
</dbReference>
<comment type="pathway">
    <text evidence="3">Secondary metabolite metabolism; methylglyoxal degradation; (R)-lactate from methylglyoxal: step 2/2.</text>
</comment>
<keyword evidence="6" id="KW-0479">Metal-binding</keyword>
<name>A0ABP0GXX0_CLALP</name>
<organism evidence="11 12">
    <name type="scientific">Clavelina lepadiformis</name>
    <name type="common">Light-bulb sea squirt</name>
    <name type="synonym">Ascidia lepadiformis</name>
    <dbReference type="NCBI Taxonomy" id="159417"/>
    <lineage>
        <taxon>Eukaryota</taxon>
        <taxon>Metazoa</taxon>
        <taxon>Chordata</taxon>
        <taxon>Tunicata</taxon>
        <taxon>Ascidiacea</taxon>
        <taxon>Aplousobranchia</taxon>
        <taxon>Clavelinidae</taxon>
        <taxon>Clavelina</taxon>
    </lineage>
</organism>
<accession>A0ABP0GXX0</accession>
<dbReference type="InterPro" id="IPR032282">
    <property type="entry name" value="HAGH_C"/>
</dbReference>
<evidence type="ECO:0000313" key="11">
    <source>
        <dbReference type="EMBL" id="CAK8695928.1"/>
    </source>
</evidence>
<comment type="cofactor">
    <cofactor evidence="2">
        <name>Zn(2+)</name>
        <dbReference type="ChEBI" id="CHEBI:29105"/>
    </cofactor>
</comment>
<evidence type="ECO:0000256" key="6">
    <source>
        <dbReference type="ARBA" id="ARBA00022723"/>
    </source>
</evidence>
<dbReference type="CDD" id="cd07723">
    <property type="entry name" value="hydroxyacylglutathione_hydrolase_MBL-fold"/>
    <property type="match status" value="1"/>
</dbReference>
<dbReference type="SMART" id="SM00849">
    <property type="entry name" value="Lactamase_B"/>
    <property type="match status" value="1"/>
</dbReference>
<dbReference type="InterPro" id="IPR017782">
    <property type="entry name" value="Hydroxyacylglutathione_Hdrlase"/>
</dbReference>
<dbReference type="HAMAP" id="MF_01374">
    <property type="entry name" value="Glyoxalase_2"/>
    <property type="match status" value="1"/>
</dbReference>
<evidence type="ECO:0000256" key="4">
    <source>
        <dbReference type="ARBA" id="ARBA00006759"/>
    </source>
</evidence>
<feature type="domain" description="Metallo-beta-lactamase" evidence="10">
    <location>
        <begin position="37"/>
        <end position="197"/>
    </location>
</feature>
<evidence type="ECO:0000256" key="1">
    <source>
        <dbReference type="ARBA" id="ARBA00001623"/>
    </source>
</evidence>
<sequence>MVKIVFDIAKRLLTYHSKPFNSYLKNMRVKIVPALEDNYMYLLVDETTNEAAAVDPVEPDKIIKAAADEGVKLTTVLTTHHHWDHAGGNEDIIAKVKGLTVYGGDTRIAGVTTPLAHDFCFKIGSLSVRSLFTPCHTSGHICYFVESNEEPAAVFTGDTLFLAGCGKFFEGTPSEMYHALVNILSKLPSNTKVYCGHEYSVSNLKYAKFAEPDNPSVQNKLQWAMKQRMENLPTIPSTIGEELEYNPFMRVNDPVVQRRCHTSDGIKTMGFLRNEKDNFKPKV</sequence>
<reference evidence="11 12" key="1">
    <citation type="submission" date="2024-02" db="EMBL/GenBank/DDBJ databases">
        <authorList>
            <person name="Daric V."/>
            <person name="Darras S."/>
        </authorList>
    </citation>
    <scope>NUCLEOTIDE SEQUENCE [LARGE SCALE GENOMIC DNA]</scope>
</reference>
<dbReference type="Pfam" id="PF00753">
    <property type="entry name" value="Lactamase_B"/>
    <property type="match status" value="1"/>
</dbReference>
<comment type="similarity">
    <text evidence="4">Belongs to the metallo-beta-lactamase superfamily. Glyoxalase II family.</text>
</comment>
<evidence type="ECO:0000256" key="5">
    <source>
        <dbReference type="ARBA" id="ARBA00011917"/>
    </source>
</evidence>
<dbReference type="Proteomes" id="UP001642483">
    <property type="component" value="Unassembled WGS sequence"/>
</dbReference>
<evidence type="ECO:0000313" key="12">
    <source>
        <dbReference type="Proteomes" id="UP001642483"/>
    </source>
</evidence>
<dbReference type="EMBL" id="CAWYQH010000152">
    <property type="protein sequence ID" value="CAK8695928.1"/>
    <property type="molecule type" value="Genomic_DNA"/>
</dbReference>
<dbReference type="InterPro" id="IPR036866">
    <property type="entry name" value="RibonucZ/Hydroxyglut_hydro"/>
</dbReference>